<comment type="similarity">
    <text evidence="1">Belongs to the PhzF family.</text>
</comment>
<dbReference type="Pfam" id="PF00583">
    <property type="entry name" value="Acetyltransf_1"/>
    <property type="match status" value="1"/>
</dbReference>
<organism evidence="4 5">
    <name type="scientific">Ectocarpus siliculosus</name>
    <name type="common">Brown alga</name>
    <name type="synonym">Conferva siliculosa</name>
    <dbReference type="NCBI Taxonomy" id="2880"/>
    <lineage>
        <taxon>Eukaryota</taxon>
        <taxon>Sar</taxon>
        <taxon>Stramenopiles</taxon>
        <taxon>Ochrophyta</taxon>
        <taxon>PX clade</taxon>
        <taxon>Phaeophyceae</taxon>
        <taxon>Ectocarpales</taxon>
        <taxon>Ectocarpaceae</taxon>
        <taxon>Ectocarpus</taxon>
    </lineage>
</organism>
<dbReference type="EMBL" id="FN648685">
    <property type="protein sequence ID" value="CBJ26883.1"/>
    <property type="molecule type" value="Genomic_DNA"/>
</dbReference>
<dbReference type="STRING" id="2880.D7G2Q8"/>
<dbReference type="Proteomes" id="UP000002630">
    <property type="component" value="Linkage Group LG23"/>
</dbReference>
<sequence>MSGPTYTSPTDPPFSPETLAALESKGLEVRGLSEANLPKAVELETASYPEDEAASPENMRFRRANAGDFFLEATLKTAGEGGGGGGGDAGELVGFVCGTCSQGEELSHESMHLHDPSGQTLCIHSVVVAENFRRRGYATEMLKAYVESVALTQPGVRRVCLIAKAGLLGMYASCGFTLEGLSPVVHGKDPWFEMRIDLDSSEPRLLRFVQVDAFSGRKFCGNPAAVFFTQAGGDADWMQKVAVEMNISETCFLELQPATPDEASSMGPTYALRWFTPGGEVDLCGHATLAAAFALWEEGRVGPGLPIRFSTASGVLTCRRDAEGWVAMDFPSEVVGDALPEDDEGRTAIVQALGLASVGGGGGGGEGGGVLFVGRNRCDVMVEVTPDAFSTLAPDMRMLAAIESRGFIVTCNGQQPKKAGEEGIGTAGDTDGGSVDFQSRFFAPRMGIDEDPVTGSAHCCLAPYWGSKLGRRCMVGYQASPRGGTVRATVGLKSEGDGRVVLEGKAVSVFRGLFRR</sequence>
<keyword evidence="2" id="KW-0413">Isomerase</keyword>
<name>D7G2Q8_ECTSI</name>
<dbReference type="EMBL" id="FN649748">
    <property type="protein sequence ID" value="CBJ26883.1"/>
    <property type="molecule type" value="Genomic_DNA"/>
</dbReference>
<dbReference type="PROSITE" id="PS51186">
    <property type="entry name" value="GNAT"/>
    <property type="match status" value="1"/>
</dbReference>
<evidence type="ECO:0000259" key="3">
    <source>
        <dbReference type="PROSITE" id="PS51186"/>
    </source>
</evidence>
<dbReference type="InParanoid" id="D7G2Q8"/>
<dbReference type="InterPro" id="IPR003719">
    <property type="entry name" value="Phenazine_PhzF-like"/>
</dbReference>
<dbReference type="OMA" id="MIQVDAF"/>
<keyword evidence="5" id="KW-1185">Reference proteome</keyword>
<dbReference type="PANTHER" id="PTHR13774:SF17">
    <property type="entry name" value="PHENAZINE BIOSYNTHESIS-LIKE DOMAIN-CONTAINING PROTEIN"/>
    <property type="match status" value="1"/>
</dbReference>
<dbReference type="OrthoDB" id="75169at2759"/>
<dbReference type="Pfam" id="PF02567">
    <property type="entry name" value="PhzC-PhzF"/>
    <property type="match status" value="1"/>
</dbReference>
<dbReference type="Gene3D" id="3.40.630.30">
    <property type="match status" value="1"/>
</dbReference>
<evidence type="ECO:0000313" key="5">
    <source>
        <dbReference type="Proteomes" id="UP000002630"/>
    </source>
</evidence>
<dbReference type="GO" id="GO:0016747">
    <property type="term" value="F:acyltransferase activity, transferring groups other than amino-acyl groups"/>
    <property type="evidence" value="ECO:0007669"/>
    <property type="project" value="InterPro"/>
</dbReference>
<dbReference type="InterPro" id="IPR000182">
    <property type="entry name" value="GNAT_dom"/>
</dbReference>
<evidence type="ECO:0000256" key="1">
    <source>
        <dbReference type="ARBA" id="ARBA00008270"/>
    </source>
</evidence>
<dbReference type="PANTHER" id="PTHR13774">
    <property type="entry name" value="PHENAZINE BIOSYNTHESIS PROTEIN"/>
    <property type="match status" value="1"/>
</dbReference>
<dbReference type="GO" id="GO:0005737">
    <property type="term" value="C:cytoplasm"/>
    <property type="evidence" value="ECO:0007669"/>
    <property type="project" value="TreeGrafter"/>
</dbReference>
<dbReference type="SUPFAM" id="SSF54506">
    <property type="entry name" value="Diaminopimelate epimerase-like"/>
    <property type="match status" value="1"/>
</dbReference>
<accession>D7G2Q8</accession>
<feature type="domain" description="N-acetyltransferase" evidence="3">
    <location>
        <begin position="27"/>
        <end position="199"/>
    </location>
</feature>
<dbReference type="InterPro" id="IPR016181">
    <property type="entry name" value="Acyl_CoA_acyltransferase"/>
</dbReference>
<proteinExistence type="inferred from homology"/>
<dbReference type="eggNOG" id="KOG4144">
    <property type="taxonomic scope" value="Eukaryota"/>
</dbReference>
<dbReference type="AlphaFoldDB" id="D7G2Q8"/>
<dbReference type="GO" id="GO:0016853">
    <property type="term" value="F:isomerase activity"/>
    <property type="evidence" value="ECO:0007669"/>
    <property type="project" value="UniProtKB-KW"/>
</dbReference>
<reference evidence="4 5" key="1">
    <citation type="journal article" date="2010" name="Nature">
        <title>The Ectocarpus genome and the independent evolution of multicellularity in brown algae.</title>
        <authorList>
            <person name="Cock J.M."/>
            <person name="Sterck L."/>
            <person name="Rouze P."/>
            <person name="Scornet D."/>
            <person name="Allen A.E."/>
            <person name="Amoutzias G."/>
            <person name="Anthouard V."/>
            <person name="Artiguenave F."/>
            <person name="Aury J.M."/>
            <person name="Badger J.H."/>
            <person name="Beszteri B."/>
            <person name="Billiau K."/>
            <person name="Bonnet E."/>
            <person name="Bothwell J.H."/>
            <person name="Bowler C."/>
            <person name="Boyen C."/>
            <person name="Brownlee C."/>
            <person name="Carrano C.J."/>
            <person name="Charrier B."/>
            <person name="Cho G.Y."/>
            <person name="Coelho S.M."/>
            <person name="Collen J."/>
            <person name="Corre E."/>
            <person name="Da Silva C."/>
            <person name="Delage L."/>
            <person name="Delaroque N."/>
            <person name="Dittami S.M."/>
            <person name="Doulbeau S."/>
            <person name="Elias M."/>
            <person name="Farnham G."/>
            <person name="Gachon C.M."/>
            <person name="Gschloessl B."/>
            <person name="Heesch S."/>
            <person name="Jabbari K."/>
            <person name="Jubin C."/>
            <person name="Kawai H."/>
            <person name="Kimura K."/>
            <person name="Kloareg B."/>
            <person name="Kupper F.C."/>
            <person name="Lang D."/>
            <person name="Le Bail A."/>
            <person name="Leblanc C."/>
            <person name="Lerouge P."/>
            <person name="Lohr M."/>
            <person name="Lopez P.J."/>
            <person name="Martens C."/>
            <person name="Maumus F."/>
            <person name="Michel G."/>
            <person name="Miranda-Saavedra D."/>
            <person name="Morales J."/>
            <person name="Moreau H."/>
            <person name="Motomura T."/>
            <person name="Nagasato C."/>
            <person name="Napoli C.A."/>
            <person name="Nelson D.R."/>
            <person name="Nyvall-Collen P."/>
            <person name="Peters A.F."/>
            <person name="Pommier C."/>
            <person name="Potin P."/>
            <person name="Poulain J."/>
            <person name="Quesneville H."/>
            <person name="Read B."/>
            <person name="Rensing S.A."/>
            <person name="Ritter A."/>
            <person name="Rousvoal S."/>
            <person name="Samanta M."/>
            <person name="Samson G."/>
            <person name="Schroeder D.C."/>
            <person name="Segurens B."/>
            <person name="Strittmatter M."/>
            <person name="Tonon T."/>
            <person name="Tregear J.W."/>
            <person name="Valentin K."/>
            <person name="von Dassow P."/>
            <person name="Yamagishi T."/>
            <person name="Van de Peer Y."/>
            <person name="Wincker P."/>
        </authorList>
    </citation>
    <scope>NUCLEOTIDE SEQUENCE [LARGE SCALE GENOMIC DNA]</scope>
    <source>
        <strain evidence="5">Ec32 / CCAP1310/4</strain>
    </source>
</reference>
<evidence type="ECO:0000256" key="2">
    <source>
        <dbReference type="ARBA" id="ARBA00023235"/>
    </source>
</evidence>
<dbReference type="eggNOG" id="KOG3033">
    <property type="taxonomic scope" value="Eukaryota"/>
</dbReference>
<dbReference type="Gene3D" id="3.10.310.10">
    <property type="entry name" value="Diaminopimelate Epimerase, Chain A, domain 1"/>
    <property type="match status" value="2"/>
</dbReference>
<dbReference type="CDD" id="cd04301">
    <property type="entry name" value="NAT_SF"/>
    <property type="match status" value="1"/>
</dbReference>
<gene>
    <name evidence="4" type="ORF">Esi_0048_0109</name>
</gene>
<protein>
    <recommendedName>
        <fullName evidence="3">N-acetyltransferase domain-containing protein</fullName>
    </recommendedName>
</protein>
<dbReference type="NCBIfam" id="TIGR00654">
    <property type="entry name" value="PhzF_family"/>
    <property type="match status" value="1"/>
</dbReference>
<evidence type="ECO:0000313" key="4">
    <source>
        <dbReference type="EMBL" id="CBJ26883.1"/>
    </source>
</evidence>
<dbReference type="SUPFAM" id="SSF55729">
    <property type="entry name" value="Acyl-CoA N-acyltransferases (Nat)"/>
    <property type="match status" value="1"/>
</dbReference>